<keyword evidence="11" id="KW-0067">ATP-binding</keyword>
<comment type="subcellular location">
    <subcellularLocation>
        <location evidence="1">Cell membrane</location>
        <topology evidence="1">Single-pass membrane protein</topology>
    </subcellularLocation>
</comment>
<evidence type="ECO:0000256" key="8">
    <source>
        <dbReference type="ARBA" id="ARBA00022737"/>
    </source>
</evidence>
<evidence type="ECO:0000256" key="14">
    <source>
        <dbReference type="ARBA" id="ARBA00023170"/>
    </source>
</evidence>
<dbReference type="InterPro" id="IPR008271">
    <property type="entry name" value="Ser/Thr_kinase_AS"/>
</dbReference>
<keyword evidence="12" id="KW-1133">Transmembrane helix</keyword>
<evidence type="ECO:0000313" key="18">
    <source>
        <dbReference type="EnsemblPlants" id="EMT13877"/>
    </source>
</evidence>
<dbReference type="InterPro" id="IPR011009">
    <property type="entry name" value="Kinase-like_dom_sf"/>
</dbReference>
<evidence type="ECO:0000256" key="13">
    <source>
        <dbReference type="ARBA" id="ARBA00023136"/>
    </source>
</evidence>
<dbReference type="PROSITE" id="PS50011">
    <property type="entry name" value="PROTEIN_KINASE_DOM"/>
    <property type="match status" value="1"/>
</dbReference>
<name>R7W2K0_AEGTA</name>
<dbReference type="Pfam" id="PF12819">
    <property type="entry name" value="Malectin_like"/>
    <property type="match status" value="1"/>
</dbReference>
<evidence type="ECO:0000259" key="17">
    <source>
        <dbReference type="PROSITE" id="PS50011"/>
    </source>
</evidence>
<feature type="domain" description="Protein kinase" evidence="17">
    <location>
        <begin position="576"/>
        <end position="850"/>
    </location>
</feature>
<dbReference type="Gene3D" id="1.10.510.10">
    <property type="entry name" value="Transferase(Phosphotransferase) domain 1"/>
    <property type="match status" value="1"/>
</dbReference>
<dbReference type="GO" id="GO:0005886">
    <property type="term" value="C:plasma membrane"/>
    <property type="evidence" value="ECO:0007669"/>
    <property type="project" value="UniProtKB-SubCell"/>
</dbReference>
<keyword evidence="6" id="KW-0808">Transferase</keyword>
<dbReference type="AlphaFoldDB" id="R7W2K0"/>
<evidence type="ECO:0000256" key="12">
    <source>
        <dbReference type="ARBA" id="ARBA00022989"/>
    </source>
</evidence>
<dbReference type="Gene3D" id="3.30.200.20">
    <property type="entry name" value="Phosphorylase Kinase, domain 1"/>
    <property type="match status" value="1"/>
</dbReference>
<dbReference type="SUPFAM" id="SSF52058">
    <property type="entry name" value="L domain-like"/>
    <property type="match status" value="1"/>
</dbReference>
<dbReference type="InterPro" id="IPR032675">
    <property type="entry name" value="LRR_dom_sf"/>
</dbReference>
<accession>R7W2K0</accession>
<keyword evidence="7" id="KW-0812">Transmembrane</keyword>
<evidence type="ECO:0000256" key="4">
    <source>
        <dbReference type="ARBA" id="ARBA00022553"/>
    </source>
</evidence>
<proteinExistence type="predicted"/>
<keyword evidence="4" id="KW-0597">Phosphoprotein</keyword>
<dbReference type="InterPro" id="IPR017441">
    <property type="entry name" value="Protein_kinase_ATP_BS"/>
</dbReference>
<evidence type="ECO:0000256" key="1">
    <source>
        <dbReference type="ARBA" id="ARBA00004162"/>
    </source>
</evidence>
<dbReference type="InterPro" id="IPR001245">
    <property type="entry name" value="Ser-Thr/Tyr_kinase_cat_dom"/>
</dbReference>
<protein>
    <recommendedName>
        <fullName evidence="2">non-specific serine/threonine protein kinase</fullName>
        <ecNumber evidence="2">2.7.11.1</ecNumber>
    </recommendedName>
</protein>
<dbReference type="PANTHER" id="PTHR45631">
    <property type="entry name" value="OS07G0107800 PROTEIN-RELATED"/>
    <property type="match status" value="1"/>
</dbReference>
<organism evidence="18">
    <name type="scientific">Aegilops tauschii</name>
    <name type="common">Tausch's goatgrass</name>
    <name type="synonym">Aegilops squarrosa</name>
    <dbReference type="NCBI Taxonomy" id="37682"/>
    <lineage>
        <taxon>Eukaryota</taxon>
        <taxon>Viridiplantae</taxon>
        <taxon>Streptophyta</taxon>
        <taxon>Embryophyta</taxon>
        <taxon>Tracheophyta</taxon>
        <taxon>Spermatophyta</taxon>
        <taxon>Magnoliopsida</taxon>
        <taxon>Liliopsida</taxon>
        <taxon>Poales</taxon>
        <taxon>Poaceae</taxon>
        <taxon>BOP clade</taxon>
        <taxon>Pooideae</taxon>
        <taxon>Triticodae</taxon>
        <taxon>Triticeae</taxon>
        <taxon>Triticinae</taxon>
        <taxon>Aegilops</taxon>
    </lineage>
</organism>
<dbReference type="InterPro" id="IPR001611">
    <property type="entry name" value="Leu-rich_rpt"/>
</dbReference>
<keyword evidence="3" id="KW-0723">Serine/threonine-protein kinase</keyword>
<evidence type="ECO:0000256" key="7">
    <source>
        <dbReference type="ARBA" id="ARBA00022692"/>
    </source>
</evidence>
<evidence type="ECO:0000256" key="16">
    <source>
        <dbReference type="ARBA" id="ARBA00048679"/>
    </source>
</evidence>
<keyword evidence="13" id="KW-0472">Membrane</keyword>
<evidence type="ECO:0000256" key="3">
    <source>
        <dbReference type="ARBA" id="ARBA00022527"/>
    </source>
</evidence>
<dbReference type="Pfam" id="PF00560">
    <property type="entry name" value="LRR_1"/>
    <property type="match status" value="2"/>
</dbReference>
<comment type="catalytic activity">
    <reaction evidence="16">
        <text>L-seryl-[protein] + ATP = O-phospho-L-seryl-[protein] + ADP + H(+)</text>
        <dbReference type="Rhea" id="RHEA:17989"/>
        <dbReference type="Rhea" id="RHEA-COMP:9863"/>
        <dbReference type="Rhea" id="RHEA-COMP:11604"/>
        <dbReference type="ChEBI" id="CHEBI:15378"/>
        <dbReference type="ChEBI" id="CHEBI:29999"/>
        <dbReference type="ChEBI" id="CHEBI:30616"/>
        <dbReference type="ChEBI" id="CHEBI:83421"/>
        <dbReference type="ChEBI" id="CHEBI:456216"/>
        <dbReference type="EC" id="2.7.11.1"/>
    </reaction>
</comment>
<dbReference type="GO" id="GO:0004674">
    <property type="term" value="F:protein serine/threonine kinase activity"/>
    <property type="evidence" value="ECO:0007669"/>
    <property type="project" value="UniProtKB-KW"/>
</dbReference>
<evidence type="ECO:0000256" key="6">
    <source>
        <dbReference type="ARBA" id="ARBA00022679"/>
    </source>
</evidence>
<dbReference type="Gene3D" id="3.80.10.10">
    <property type="entry name" value="Ribonuclease Inhibitor"/>
    <property type="match status" value="1"/>
</dbReference>
<evidence type="ECO:0000256" key="10">
    <source>
        <dbReference type="ARBA" id="ARBA00022777"/>
    </source>
</evidence>
<dbReference type="EnsemblPlants" id="EMT13877">
    <property type="protein sequence ID" value="EMT13877"/>
    <property type="gene ID" value="F775_07201"/>
</dbReference>
<evidence type="ECO:0000256" key="5">
    <source>
        <dbReference type="ARBA" id="ARBA00022614"/>
    </source>
</evidence>
<reference evidence="18" key="1">
    <citation type="submission" date="2015-06" db="UniProtKB">
        <authorList>
            <consortium name="EnsemblPlants"/>
        </authorList>
    </citation>
    <scope>IDENTIFICATION</scope>
</reference>
<keyword evidence="8" id="KW-0677">Repeat</keyword>
<keyword evidence="14" id="KW-0675">Receptor</keyword>
<sequence>MAATPWLLLLCLILAAGGVLQARAQPDSKGFISVDCGLQGETGYTENTTKLSMAPDNGGFTDDAGTCHNISAEYVTPLMGKSWFNLRSFAAGTRNCYTLRSIVPGLKYLVRARFMYGNYDGLHRLPMFDLHIGVNFWRTVNISSPFAAKFVEVIVVVPDDYVQVCLINTGAGTPFISGLDLRPLKKTMYPQVTAAQGLVLLTRFNFGGDENTGIRYPDDPHDRMWFPWVNSSSWTEISTTRRVKYEADSPFEAPMAVMQTAIRPRNASHNIEFDWEPQPQANDPSPGYIIIMHFSELQLLPSNAVREFYINLNGKLLNRDVMRPPYLYGQASYNTFAIRKSYYIVSLNATANSTLPPIINALELFSVIPTTNLSTNSQDVSAILVIKAKYQVHKNWMGDPCGPGTVMVWDSLTCSYAIASPPRITRVNLSNNNLVGSIPNVLSQLTSLTVLDLSRNQLNGSIPFGLLVRVQDGSLDLRYGNNSDICTNGNSCQLPTKQRSKLAIYIAIPAVLIVIIVAVVLFCFIRRKCQGSINNSVRPRNEMMTSYASGDDLYGDGSLRLESRQFTYEELKMITNNFERVLGRGGFGYVYDGFLEDGTQVAVKLRSHSSDQGDKEFLAEARILTQIHHKNLVTMIGYCKDGEYLALVYEYMSEGTLHDHIEGSKLEGQCLSWRQRLRIALESAQGLEYLHKGCNPPLVHRDVKTTNILLNAKMEARIADFGLSKAFEGDNKHVSTTTLVGTPGYVDPEYQATMQATAKSDVYSFGVVLLEVVTGKPAILREVVSISIIQWARQRMAQGNIESVVDARMCGVYDVNSVWKVVEIALKCTEYASTQRPTMTSVVVQLQECIELEEGHIVEDTNDGTYTSGGSDNLNLSYDAYFDDQSIDMDKNNTAFQPEHNGHLINLKYGIKRTYSIMIDTRPLHTANTDCLTEYKKDIMATVKSYEAETMPMSRRVKDQSGKRCCHDSRWTPTKSRLNDKFGGEELRTCAQSDISQPLVLPEEDLRAVLYCKRPDVKKEQPINGFASNYQATLGWCTYSSTSEEWKARASSDSHAKVRCMSCKRHNTHIKVCCATHRTREGVRHNAFKKVGYGVPHTWSLRESPLMCSSCCHGDVNLSDVSEIGFSRCGGWERMCLVAPPPVGVVQVVCLRGGGAGVWMSGVVTLEGQAVWLALRAAKLLC</sequence>
<dbReference type="PANTHER" id="PTHR45631:SF114">
    <property type="entry name" value="OS05G0525800 PROTEIN"/>
    <property type="match status" value="1"/>
</dbReference>
<keyword evidence="9" id="KW-0547">Nucleotide-binding</keyword>
<keyword evidence="10" id="KW-0418">Kinase</keyword>
<dbReference type="PROSITE" id="PS00107">
    <property type="entry name" value="PROTEIN_KINASE_ATP"/>
    <property type="match status" value="1"/>
</dbReference>
<dbReference type="PROSITE" id="PS00108">
    <property type="entry name" value="PROTEIN_KINASE_ST"/>
    <property type="match status" value="1"/>
</dbReference>
<keyword evidence="5" id="KW-0433">Leucine-rich repeat</keyword>
<evidence type="ECO:0000256" key="15">
    <source>
        <dbReference type="ARBA" id="ARBA00047899"/>
    </source>
</evidence>
<evidence type="ECO:0000256" key="9">
    <source>
        <dbReference type="ARBA" id="ARBA00022741"/>
    </source>
</evidence>
<dbReference type="InterPro" id="IPR000719">
    <property type="entry name" value="Prot_kinase_dom"/>
</dbReference>
<dbReference type="GO" id="GO:0005524">
    <property type="term" value="F:ATP binding"/>
    <property type="evidence" value="ECO:0007669"/>
    <property type="project" value="UniProtKB-UniRule"/>
</dbReference>
<dbReference type="Pfam" id="PF07714">
    <property type="entry name" value="PK_Tyr_Ser-Thr"/>
    <property type="match status" value="1"/>
</dbReference>
<dbReference type="SUPFAM" id="SSF56112">
    <property type="entry name" value="Protein kinase-like (PK-like)"/>
    <property type="match status" value="1"/>
</dbReference>
<dbReference type="SMART" id="SM00220">
    <property type="entry name" value="S_TKc"/>
    <property type="match status" value="1"/>
</dbReference>
<evidence type="ECO:0000256" key="11">
    <source>
        <dbReference type="ARBA" id="ARBA00022840"/>
    </source>
</evidence>
<dbReference type="EC" id="2.7.11.1" evidence="2"/>
<evidence type="ECO:0000256" key="2">
    <source>
        <dbReference type="ARBA" id="ARBA00012513"/>
    </source>
</evidence>
<dbReference type="FunFam" id="1.10.510.10:FF:000146">
    <property type="entry name" value="LRR receptor-like serine/threonine-protein kinase IOS1"/>
    <property type="match status" value="1"/>
</dbReference>
<comment type="catalytic activity">
    <reaction evidence="15">
        <text>L-threonyl-[protein] + ATP = O-phospho-L-threonyl-[protein] + ADP + H(+)</text>
        <dbReference type="Rhea" id="RHEA:46608"/>
        <dbReference type="Rhea" id="RHEA-COMP:11060"/>
        <dbReference type="Rhea" id="RHEA-COMP:11605"/>
        <dbReference type="ChEBI" id="CHEBI:15378"/>
        <dbReference type="ChEBI" id="CHEBI:30013"/>
        <dbReference type="ChEBI" id="CHEBI:30616"/>
        <dbReference type="ChEBI" id="CHEBI:61977"/>
        <dbReference type="ChEBI" id="CHEBI:456216"/>
        <dbReference type="EC" id="2.7.11.1"/>
    </reaction>
</comment>
<dbReference type="InterPro" id="IPR024788">
    <property type="entry name" value="Malectin-like_Carb-bd_dom"/>
</dbReference>
<dbReference type="FunFam" id="3.30.200.20:FF:000394">
    <property type="entry name" value="Leucine-rich repeat receptor-like protein kinase"/>
    <property type="match status" value="1"/>
</dbReference>